<keyword evidence="2" id="KW-0614">Plasmid</keyword>
<dbReference type="RefSeq" id="WP_102215533.1">
    <property type="nucleotide sequence ID" value="NZ_CP049227.1"/>
</dbReference>
<keyword evidence="1" id="KW-1133">Transmembrane helix</keyword>
<geneLocation type="plasmid" evidence="3">
    <name>pc0210c1</name>
</geneLocation>
<feature type="transmembrane region" description="Helical" evidence="1">
    <location>
        <begin position="56"/>
        <end position="76"/>
    </location>
</feature>
<reference evidence="2 3" key="1">
    <citation type="submission" date="2020-02" db="EMBL/GenBank/DDBJ databases">
        <title>Complete genome sequences of six Lactobacillus iners strains isolated from the human vagina.</title>
        <authorList>
            <person name="France M.T."/>
            <person name="Rutt L."/>
            <person name="Narina S."/>
            <person name="Arbaugh S."/>
            <person name="Humphrys M.S."/>
            <person name="Ma B."/>
            <person name="Hayward M.R."/>
            <person name="Relman D."/>
            <person name="Kwon D.S."/>
            <person name="Ravel J."/>
        </authorList>
    </citation>
    <scope>NUCLEOTIDE SEQUENCE [LARGE SCALE GENOMIC DNA]</scope>
    <source>
        <strain evidence="2 3">C0210C1</strain>
        <plasmid evidence="3">pc0210c1</plasmid>
    </source>
</reference>
<sequence>MEYKKNTHGFTLALYKLTHYTSYHAFKRSNKMLSYFLSTIFLMAFCSLFVDTKSSHVLTNMSFSMMIVYIFIYYVVQAKARTMKKDSQNVLKQIALWNFINFSWSIYDGIYKSTNTDLSIEISFQHERTYIQNIYELLFKKHKICPSPDELLNLKKYIYDLQDKTINTSKFVIYSTLTPDLVMQLKKYNILMEELPRKYVTVPSRFDYATDTHDWTKLIKFNYRNFKAYKLAVDPNEYEKNFVSEYHKVVTN</sequence>
<organism evidence="2 3">
    <name type="scientific">Lactobacillus iners</name>
    <dbReference type="NCBI Taxonomy" id="147802"/>
    <lineage>
        <taxon>Bacteria</taxon>
        <taxon>Bacillati</taxon>
        <taxon>Bacillota</taxon>
        <taxon>Bacilli</taxon>
        <taxon>Lactobacillales</taxon>
        <taxon>Lactobacillaceae</taxon>
        <taxon>Lactobacillus</taxon>
    </lineage>
</organism>
<dbReference type="AlphaFoldDB" id="A0A6G7BAR3"/>
<protein>
    <submittedName>
        <fullName evidence="2">Uncharacterized protein</fullName>
    </submittedName>
</protein>
<proteinExistence type="predicted"/>
<evidence type="ECO:0000313" key="3">
    <source>
        <dbReference type="Proteomes" id="UP000501676"/>
    </source>
</evidence>
<accession>A0A6G7BAR3</accession>
<evidence type="ECO:0000313" key="2">
    <source>
        <dbReference type="EMBL" id="QIH24492.1"/>
    </source>
</evidence>
<gene>
    <name evidence="2" type="ORF">G6Z83_07170</name>
</gene>
<evidence type="ECO:0000256" key="1">
    <source>
        <dbReference type="SAM" id="Phobius"/>
    </source>
</evidence>
<keyword evidence="1" id="KW-0812">Transmembrane</keyword>
<keyword evidence="1" id="KW-0472">Membrane</keyword>
<dbReference type="Proteomes" id="UP000501676">
    <property type="component" value="Plasmid pC0210C1"/>
</dbReference>
<feature type="transmembrane region" description="Helical" evidence="1">
    <location>
        <begin position="32"/>
        <end position="50"/>
    </location>
</feature>
<name>A0A6G7BAR3_9LACO</name>
<dbReference type="EMBL" id="CP049229">
    <property type="protein sequence ID" value="QIH24492.1"/>
    <property type="molecule type" value="Genomic_DNA"/>
</dbReference>